<protein>
    <submittedName>
        <fullName evidence="2">Uncharacterized protein</fullName>
    </submittedName>
</protein>
<feature type="transmembrane region" description="Helical" evidence="1">
    <location>
        <begin position="26"/>
        <end position="46"/>
    </location>
</feature>
<reference evidence="2" key="1">
    <citation type="submission" date="2020-09" db="EMBL/GenBank/DDBJ databases">
        <title>Genome-Enabled Discovery of Anthraquinone Biosynthesis in Senna tora.</title>
        <authorList>
            <person name="Kang S.-H."/>
            <person name="Pandey R.P."/>
            <person name="Lee C.-M."/>
            <person name="Sim J.-S."/>
            <person name="Jeong J.-T."/>
            <person name="Choi B.-S."/>
            <person name="Jung M."/>
            <person name="Ginzburg D."/>
            <person name="Zhao K."/>
            <person name="Won S.Y."/>
            <person name="Oh T.-J."/>
            <person name="Yu Y."/>
            <person name="Kim N.-H."/>
            <person name="Lee O.R."/>
            <person name="Lee T.-H."/>
            <person name="Bashyal P."/>
            <person name="Kim T.-S."/>
            <person name="Lee W.-H."/>
            <person name="Kawkins C."/>
            <person name="Kim C.-K."/>
            <person name="Kim J.S."/>
            <person name="Ahn B.O."/>
            <person name="Rhee S.Y."/>
            <person name="Sohng J.K."/>
        </authorList>
    </citation>
    <scope>NUCLEOTIDE SEQUENCE</scope>
    <source>
        <tissue evidence="2">Leaf</tissue>
    </source>
</reference>
<accession>A0A834TRB8</accession>
<gene>
    <name evidence="2" type="ORF">G2W53_018277</name>
</gene>
<sequence>MLVETATMDAKTDLRAWWRRRPWMMFRVWVAAAVTVVAMVDGCLGFD</sequence>
<proteinExistence type="predicted"/>
<dbReference type="Proteomes" id="UP000634136">
    <property type="component" value="Unassembled WGS sequence"/>
</dbReference>
<evidence type="ECO:0000256" key="1">
    <source>
        <dbReference type="SAM" id="Phobius"/>
    </source>
</evidence>
<keyword evidence="1" id="KW-1133">Transmembrane helix</keyword>
<keyword evidence="1" id="KW-0812">Transmembrane</keyword>
<keyword evidence="1" id="KW-0472">Membrane</keyword>
<evidence type="ECO:0000313" key="3">
    <source>
        <dbReference type="Proteomes" id="UP000634136"/>
    </source>
</evidence>
<organism evidence="2 3">
    <name type="scientific">Senna tora</name>
    <dbReference type="NCBI Taxonomy" id="362788"/>
    <lineage>
        <taxon>Eukaryota</taxon>
        <taxon>Viridiplantae</taxon>
        <taxon>Streptophyta</taxon>
        <taxon>Embryophyta</taxon>
        <taxon>Tracheophyta</taxon>
        <taxon>Spermatophyta</taxon>
        <taxon>Magnoliopsida</taxon>
        <taxon>eudicotyledons</taxon>
        <taxon>Gunneridae</taxon>
        <taxon>Pentapetalae</taxon>
        <taxon>rosids</taxon>
        <taxon>fabids</taxon>
        <taxon>Fabales</taxon>
        <taxon>Fabaceae</taxon>
        <taxon>Caesalpinioideae</taxon>
        <taxon>Cassia clade</taxon>
        <taxon>Senna</taxon>
    </lineage>
</organism>
<dbReference type="EMBL" id="JAAIUW010000006">
    <property type="protein sequence ID" value="KAF7827113.1"/>
    <property type="molecule type" value="Genomic_DNA"/>
</dbReference>
<evidence type="ECO:0000313" key="2">
    <source>
        <dbReference type="EMBL" id="KAF7827113.1"/>
    </source>
</evidence>
<name>A0A834TRB8_9FABA</name>
<comment type="caution">
    <text evidence="2">The sequence shown here is derived from an EMBL/GenBank/DDBJ whole genome shotgun (WGS) entry which is preliminary data.</text>
</comment>
<dbReference type="AlphaFoldDB" id="A0A834TRB8"/>
<keyword evidence="3" id="KW-1185">Reference proteome</keyword>